<dbReference type="NCBIfam" id="NF003592">
    <property type="entry name" value="PRK05254.1-5"/>
    <property type="match status" value="1"/>
</dbReference>
<dbReference type="EC" id="3.2.2.27" evidence="3 7"/>
<dbReference type="AlphaFoldDB" id="A0A6G1SEJ9"/>
<evidence type="ECO:0000256" key="8">
    <source>
        <dbReference type="PROSITE-ProRule" id="PRU10072"/>
    </source>
</evidence>
<dbReference type="NCBIfam" id="TIGR00628">
    <property type="entry name" value="ung"/>
    <property type="match status" value="1"/>
</dbReference>
<dbReference type="GO" id="GO:0097510">
    <property type="term" value="P:base-excision repair, AP site formation via deaminated base removal"/>
    <property type="evidence" value="ECO:0007669"/>
    <property type="project" value="TreeGrafter"/>
</dbReference>
<name>A0A6G1SEJ9_9ACAR</name>
<feature type="active site" description="Proton acceptor" evidence="7 8">
    <location>
        <position position="281"/>
    </location>
</feature>
<evidence type="ECO:0000256" key="3">
    <source>
        <dbReference type="ARBA" id="ARBA00012030"/>
    </source>
</evidence>
<dbReference type="InterPro" id="IPR018085">
    <property type="entry name" value="Ura-DNA_Glyclase_AS"/>
</dbReference>
<organism evidence="11">
    <name type="scientific">Aceria tosichella</name>
    <name type="common">wheat curl mite</name>
    <dbReference type="NCBI Taxonomy" id="561515"/>
    <lineage>
        <taxon>Eukaryota</taxon>
        <taxon>Metazoa</taxon>
        <taxon>Ecdysozoa</taxon>
        <taxon>Arthropoda</taxon>
        <taxon>Chelicerata</taxon>
        <taxon>Arachnida</taxon>
        <taxon>Acari</taxon>
        <taxon>Acariformes</taxon>
        <taxon>Trombidiformes</taxon>
        <taxon>Prostigmata</taxon>
        <taxon>Eupodina</taxon>
        <taxon>Eriophyoidea</taxon>
        <taxon>Eriophyidae</taxon>
        <taxon>Eriophyinae</taxon>
        <taxon>Aceriini</taxon>
        <taxon>Aceria</taxon>
    </lineage>
</organism>
<evidence type="ECO:0000256" key="2">
    <source>
        <dbReference type="ARBA" id="ARBA00008184"/>
    </source>
</evidence>
<feature type="domain" description="Uracil-DNA glycosylase-like" evidence="10">
    <location>
        <begin position="266"/>
        <end position="427"/>
    </location>
</feature>
<comment type="catalytic activity">
    <reaction evidence="1 7">
        <text>Hydrolyzes single-stranded DNA or mismatched double-stranded DNA and polynucleotides, releasing free uracil.</text>
        <dbReference type="EC" id="3.2.2.27"/>
    </reaction>
</comment>
<dbReference type="HAMAP" id="MF_00148">
    <property type="entry name" value="UDG"/>
    <property type="match status" value="1"/>
</dbReference>
<dbReference type="PROSITE" id="PS00130">
    <property type="entry name" value="U_DNA_GLYCOSYLASE"/>
    <property type="match status" value="1"/>
</dbReference>
<dbReference type="CDD" id="cd10027">
    <property type="entry name" value="UDG-F1-like"/>
    <property type="match status" value="1"/>
</dbReference>
<feature type="compositionally biased region" description="Basic and acidic residues" evidence="9">
    <location>
        <begin position="148"/>
        <end position="162"/>
    </location>
</feature>
<dbReference type="FunFam" id="3.40.470.10:FF:000001">
    <property type="entry name" value="Uracil-DNA glycosylase"/>
    <property type="match status" value="1"/>
</dbReference>
<evidence type="ECO:0000256" key="7">
    <source>
        <dbReference type="HAMAP-Rule" id="MF_03166"/>
    </source>
</evidence>
<dbReference type="EMBL" id="GGYP01004153">
    <property type="protein sequence ID" value="MDE48924.1"/>
    <property type="molecule type" value="Transcribed_RNA"/>
</dbReference>
<dbReference type="NCBIfam" id="NF003588">
    <property type="entry name" value="PRK05254.1-1"/>
    <property type="match status" value="1"/>
</dbReference>
<proteinExistence type="inferred from homology"/>
<dbReference type="NCBIfam" id="NF003589">
    <property type="entry name" value="PRK05254.1-2"/>
    <property type="match status" value="1"/>
</dbReference>
<comment type="similarity">
    <text evidence="2 7">Belongs to the uracil-DNA glycosylase (UDG) superfamily. UNG family.</text>
</comment>
<dbReference type="Gene3D" id="3.40.470.10">
    <property type="entry name" value="Uracil-DNA glycosylase-like domain"/>
    <property type="match status" value="1"/>
</dbReference>
<evidence type="ECO:0000313" key="11">
    <source>
        <dbReference type="EMBL" id="MDE48924.1"/>
    </source>
</evidence>
<dbReference type="SUPFAM" id="SSF52141">
    <property type="entry name" value="Uracil-DNA glycosylase-like"/>
    <property type="match status" value="1"/>
</dbReference>
<comment type="subcellular location">
    <subcellularLocation>
        <location evidence="7">Mitochondrion</location>
    </subcellularLocation>
    <subcellularLocation>
        <location evidence="7">Nucleus</location>
    </subcellularLocation>
</comment>
<dbReference type="Pfam" id="PF03167">
    <property type="entry name" value="UDG"/>
    <property type="match status" value="1"/>
</dbReference>
<feature type="region of interest" description="Disordered" evidence="9">
    <location>
        <begin position="57"/>
        <end position="162"/>
    </location>
</feature>
<dbReference type="PANTHER" id="PTHR11264:SF0">
    <property type="entry name" value="URACIL-DNA GLYCOSYLASE"/>
    <property type="match status" value="1"/>
</dbReference>
<evidence type="ECO:0000256" key="6">
    <source>
        <dbReference type="ARBA" id="ARBA00023204"/>
    </source>
</evidence>
<sequence length="440" mass="49116">MCSHYQMIIKPSNSKLLFNFYSQAIRHSTHSHDNDNLLHFINSRMQPSITAFFKTKAPAPKKETNNDSNNENESNESTNDDEPQVVDDKDDSSRSKSRSPSKSPGPAVEAKKRPLVSDDNDSDDDEVIIAPRNNKRQALSSAESTPVKNKEGGADDKKGEEKISVVAVNPKSAGDTETKTPTKAQQQLFPQKPVAQSPLFNTELLVKKKISSGAFALHENIGASWFKALQNEFEKPYFKKLSTFVQDQRKAKTVYPPPEQVYTWTHHHTIRETRVVIIGQDPYHGPNQAHGLSFSVQKGVAIPKSLQNIYKELQSDIADYKHPGHGNLTGWSKQGVLMLNACLTVNKGEANSHQGKGWETFTDAVISWISKNVSHSVVFLLWGKFAQKKSTIIDKRHKILTAAHPSPLSADNGFFGCKHFSKTNAYLRSQKLTEIDWAAL</sequence>
<feature type="compositionally biased region" description="Acidic residues" evidence="9">
    <location>
        <begin position="78"/>
        <end position="90"/>
    </location>
</feature>
<evidence type="ECO:0000256" key="9">
    <source>
        <dbReference type="SAM" id="MobiDB-lite"/>
    </source>
</evidence>
<dbReference type="SMART" id="SM00987">
    <property type="entry name" value="UreE_C"/>
    <property type="match status" value="1"/>
</dbReference>
<dbReference type="GO" id="GO:0005634">
    <property type="term" value="C:nucleus"/>
    <property type="evidence" value="ECO:0007669"/>
    <property type="project" value="UniProtKB-SubCell"/>
</dbReference>
<dbReference type="InterPro" id="IPR002043">
    <property type="entry name" value="UDG_fam1"/>
</dbReference>
<feature type="compositionally biased region" description="Polar residues" evidence="9">
    <location>
        <begin position="136"/>
        <end position="147"/>
    </location>
</feature>
<keyword evidence="5 7" id="KW-0378">Hydrolase</keyword>
<accession>A0A6G1SEJ9</accession>
<dbReference type="SMART" id="SM00986">
    <property type="entry name" value="UDG"/>
    <property type="match status" value="1"/>
</dbReference>
<evidence type="ECO:0000256" key="4">
    <source>
        <dbReference type="ARBA" id="ARBA00022763"/>
    </source>
</evidence>
<feature type="compositionally biased region" description="Acidic residues" evidence="9">
    <location>
        <begin position="118"/>
        <end position="127"/>
    </location>
</feature>
<evidence type="ECO:0000256" key="5">
    <source>
        <dbReference type="ARBA" id="ARBA00022801"/>
    </source>
</evidence>
<dbReference type="PANTHER" id="PTHR11264">
    <property type="entry name" value="URACIL-DNA GLYCOSYLASE"/>
    <property type="match status" value="1"/>
</dbReference>
<evidence type="ECO:0000259" key="10">
    <source>
        <dbReference type="SMART" id="SM00986"/>
    </source>
</evidence>
<keyword evidence="7" id="KW-0539">Nucleus</keyword>
<feature type="compositionally biased region" description="Low complexity" evidence="9">
    <location>
        <begin position="66"/>
        <end position="77"/>
    </location>
</feature>
<dbReference type="GO" id="GO:0005739">
    <property type="term" value="C:mitochondrion"/>
    <property type="evidence" value="ECO:0007669"/>
    <property type="project" value="UniProtKB-SubCell"/>
</dbReference>
<gene>
    <name evidence="11" type="primary">UNG</name>
    <name evidence="11" type="ORF">g.16716</name>
</gene>
<dbReference type="GO" id="GO:0004844">
    <property type="term" value="F:uracil DNA N-glycosylase activity"/>
    <property type="evidence" value="ECO:0007669"/>
    <property type="project" value="UniProtKB-UniRule"/>
</dbReference>
<keyword evidence="7" id="KW-0496">Mitochondrion</keyword>
<dbReference type="InterPro" id="IPR036895">
    <property type="entry name" value="Uracil-DNA_glycosylase-like_sf"/>
</dbReference>
<dbReference type="InterPro" id="IPR005122">
    <property type="entry name" value="Uracil-DNA_glycosylase-like"/>
</dbReference>
<dbReference type="NCBIfam" id="NF003591">
    <property type="entry name" value="PRK05254.1-4"/>
    <property type="match status" value="1"/>
</dbReference>
<comment type="function">
    <text evidence="7">Excises uracil residues from the DNA which can arise as a result of misincorporation of dUMP residues by DNA polymerase or due to deamination of cytosine.</text>
</comment>
<reference evidence="11" key="1">
    <citation type="submission" date="2018-10" db="EMBL/GenBank/DDBJ databases">
        <title>Transcriptome assembly of Aceria tosichella (Wheat curl mite) Type 2.</title>
        <authorList>
            <person name="Scully E.D."/>
            <person name="Geib S.M."/>
            <person name="Palmer N.A."/>
            <person name="Gupta A.K."/>
            <person name="Sarath G."/>
            <person name="Tatineni S."/>
        </authorList>
    </citation>
    <scope>NUCLEOTIDE SEQUENCE</scope>
    <source>
        <strain evidence="11">LincolnNE</strain>
    </source>
</reference>
<keyword evidence="4 7" id="KW-0227">DNA damage</keyword>
<keyword evidence="6 7" id="KW-0234">DNA repair</keyword>
<evidence type="ECO:0000256" key="1">
    <source>
        <dbReference type="ARBA" id="ARBA00001400"/>
    </source>
</evidence>
<protein>
    <recommendedName>
        <fullName evidence="3 7">Uracil-DNA glycosylase</fullName>
        <shortName evidence="7">UDG</shortName>
        <ecNumber evidence="3 7">3.2.2.27</ecNumber>
    </recommendedName>
</protein>